<dbReference type="KEGG" id="yel:LC20_00390"/>
<evidence type="ECO:0008006" key="3">
    <source>
        <dbReference type="Google" id="ProtNLM"/>
    </source>
</evidence>
<accession>A0A7U4GCC2</accession>
<dbReference type="Proteomes" id="UP000230961">
    <property type="component" value="Chromosome"/>
</dbReference>
<gene>
    <name evidence="1" type="ORF">LC20_00390</name>
</gene>
<organism evidence="1 2">
    <name type="scientific">Yersinia enterocolitica LC20</name>
    <dbReference type="NCBI Taxonomy" id="1443113"/>
    <lineage>
        <taxon>Bacteria</taxon>
        <taxon>Pseudomonadati</taxon>
        <taxon>Pseudomonadota</taxon>
        <taxon>Gammaproteobacteria</taxon>
        <taxon>Enterobacterales</taxon>
        <taxon>Yersiniaceae</taxon>
        <taxon>Yersinia</taxon>
    </lineage>
</organism>
<evidence type="ECO:0000313" key="2">
    <source>
        <dbReference type="Proteomes" id="UP000230961"/>
    </source>
</evidence>
<name>A0A7U4GCC2_YEREN</name>
<proteinExistence type="predicted"/>
<dbReference type="AlphaFoldDB" id="A0A7U4GCC2"/>
<sequence length="231" mass="25688">MQADFTLNRAQWEALKKDLAALELPPNKRKRLLWRLLKLGVMPAARRHQKQQANAEGVKWPKRQNGFKGKMMRGLPKMMAISELPAADSAKIYLRGNKKTSPGVVGKMQQSGFTTTVTADQAKKRNSSEAGATLRQAKRLLDLGYTVFPKTAPRSPSVSEIMDSLSRDKAGAIIRSLEGRKAKASWTVTLPGREWLAVNDDEFNKMLARQMQAINYGGGVRAQDIKGKVKK</sequence>
<protein>
    <recommendedName>
        <fullName evidence="3">Phage protein</fullName>
    </recommendedName>
</protein>
<evidence type="ECO:0000313" key="1">
    <source>
        <dbReference type="EMBL" id="AHM71646.2"/>
    </source>
</evidence>
<reference evidence="1 2" key="1">
    <citation type="submission" date="2017-11" db="EMBL/GenBank/DDBJ databases">
        <title>The complete genome sequence and comparative genome analysis of Yersinia enterocolitica strain LC20.</title>
        <authorList>
            <person name="Shi G."/>
            <person name="Su M."/>
            <person name="Liang J."/>
            <person name="Gu W."/>
            <person name="Xiao Y."/>
            <person name="Zhang Z."/>
            <person name="Qiu H."/>
            <person name="Duan R."/>
            <person name="Zhang Z."/>
            <person name="Li Y."/>
            <person name="Zhang X."/>
            <person name="Ling Y."/>
            <person name="Song L."/>
            <person name="Chen M."/>
            <person name="Zhao Y."/>
            <person name="Wu J."/>
            <person name="Jing H."/>
            <person name="Xiao J."/>
            <person name="Wang X."/>
        </authorList>
    </citation>
    <scope>NUCLEOTIDE SEQUENCE [LARGE SCALE GENOMIC DNA]</scope>
    <source>
        <strain evidence="1 2">LC20</strain>
    </source>
</reference>
<dbReference type="EMBL" id="CP007448">
    <property type="protein sequence ID" value="AHM71646.2"/>
    <property type="molecule type" value="Genomic_DNA"/>
</dbReference>